<proteinExistence type="predicted"/>
<evidence type="ECO:0000256" key="1">
    <source>
        <dbReference type="SAM" id="MobiDB-lite"/>
    </source>
</evidence>
<feature type="compositionally biased region" description="Basic residues" evidence="1">
    <location>
        <begin position="1"/>
        <end position="13"/>
    </location>
</feature>
<dbReference type="Proteomes" id="UP000886653">
    <property type="component" value="Unassembled WGS sequence"/>
</dbReference>
<organism evidence="2 3">
    <name type="scientific">Cronartium quercuum f. sp. fusiforme G11</name>
    <dbReference type="NCBI Taxonomy" id="708437"/>
    <lineage>
        <taxon>Eukaryota</taxon>
        <taxon>Fungi</taxon>
        <taxon>Dikarya</taxon>
        <taxon>Basidiomycota</taxon>
        <taxon>Pucciniomycotina</taxon>
        <taxon>Pucciniomycetes</taxon>
        <taxon>Pucciniales</taxon>
        <taxon>Coleosporiaceae</taxon>
        <taxon>Cronartium</taxon>
    </lineage>
</organism>
<protein>
    <submittedName>
        <fullName evidence="2">Uncharacterized protein</fullName>
    </submittedName>
</protein>
<dbReference type="AlphaFoldDB" id="A0A9P6NFV8"/>
<dbReference type="OrthoDB" id="2505258at2759"/>
<feature type="region of interest" description="Disordered" evidence="1">
    <location>
        <begin position="1"/>
        <end position="22"/>
    </location>
</feature>
<comment type="caution">
    <text evidence="2">The sequence shown here is derived from an EMBL/GenBank/DDBJ whole genome shotgun (WGS) entry which is preliminary data.</text>
</comment>
<feature type="non-terminal residue" evidence="2">
    <location>
        <position position="1"/>
    </location>
</feature>
<evidence type="ECO:0000313" key="3">
    <source>
        <dbReference type="Proteomes" id="UP000886653"/>
    </source>
</evidence>
<name>A0A9P6NFV8_9BASI</name>
<reference evidence="2" key="1">
    <citation type="submission" date="2013-11" db="EMBL/GenBank/DDBJ databases">
        <title>Genome sequence of the fusiform rust pathogen reveals effectors for host alternation and coevolution with pine.</title>
        <authorList>
            <consortium name="DOE Joint Genome Institute"/>
            <person name="Smith K."/>
            <person name="Pendleton A."/>
            <person name="Kubisiak T."/>
            <person name="Anderson C."/>
            <person name="Salamov A."/>
            <person name="Aerts A."/>
            <person name="Riley R."/>
            <person name="Clum A."/>
            <person name="Lindquist E."/>
            <person name="Ence D."/>
            <person name="Campbell M."/>
            <person name="Kronenberg Z."/>
            <person name="Feau N."/>
            <person name="Dhillon B."/>
            <person name="Hamelin R."/>
            <person name="Burleigh J."/>
            <person name="Smith J."/>
            <person name="Yandell M."/>
            <person name="Nelson C."/>
            <person name="Grigoriev I."/>
            <person name="Davis J."/>
        </authorList>
    </citation>
    <scope>NUCLEOTIDE SEQUENCE</scope>
    <source>
        <strain evidence="2">G11</strain>
    </source>
</reference>
<evidence type="ECO:0000313" key="2">
    <source>
        <dbReference type="EMBL" id="KAG0143374.1"/>
    </source>
</evidence>
<gene>
    <name evidence="2" type="ORF">CROQUDRAFT_48907</name>
</gene>
<keyword evidence="3" id="KW-1185">Reference proteome</keyword>
<sequence>FSQVQRLKRKCPPKKVDPKKSDSGLFEVDDHTYVAMLEYYQQKDSAWYDYQSLDLPEGAKVLTPYATEVQSMEVGAVRFNRGNGNKVVEYIKNGVRTWGIVTHCLKGEADSLVCLRNLEVIENEVLNSVMKRIGLVQLKDVGQHTFIEATAINETRSYRFLAAWSLGYEGPSMLVNVQENIIPETLDLEL</sequence>
<dbReference type="EMBL" id="MU167321">
    <property type="protein sequence ID" value="KAG0143374.1"/>
    <property type="molecule type" value="Genomic_DNA"/>
</dbReference>
<accession>A0A9P6NFV8</accession>